<feature type="chain" id="PRO_5020499239" evidence="1">
    <location>
        <begin position="25"/>
        <end position="153"/>
    </location>
</feature>
<name>A0A4U1JFC2_9BACT</name>
<accession>A0A4U1JFC2</accession>
<dbReference type="OrthoDB" id="5518103at2"/>
<organism evidence="2 3">
    <name type="scientific">Polyangium fumosum</name>
    <dbReference type="NCBI Taxonomy" id="889272"/>
    <lineage>
        <taxon>Bacteria</taxon>
        <taxon>Pseudomonadati</taxon>
        <taxon>Myxococcota</taxon>
        <taxon>Polyangia</taxon>
        <taxon>Polyangiales</taxon>
        <taxon>Polyangiaceae</taxon>
        <taxon>Polyangium</taxon>
    </lineage>
</organism>
<evidence type="ECO:0000313" key="2">
    <source>
        <dbReference type="EMBL" id="TKD09934.1"/>
    </source>
</evidence>
<dbReference type="RefSeq" id="WP_136928733.1">
    <property type="nucleotide sequence ID" value="NZ_SSMQ01000008.1"/>
</dbReference>
<protein>
    <submittedName>
        <fullName evidence="2">Uncharacterized protein</fullName>
    </submittedName>
</protein>
<comment type="caution">
    <text evidence="2">The sequence shown here is derived from an EMBL/GenBank/DDBJ whole genome shotgun (WGS) entry which is preliminary data.</text>
</comment>
<sequence>MGACTKVLGAVVAIGIALGTPALAWAQAPLAPLSAGSQPWQPAPEITPAAPFGDGYRRVLLDTFEAFEAFADLTRYGAPPALTPAVQVSVPSQLWGADMRTFIPQSPEQPTLYVGPARAQLMPIETATTVVAEARGMQGVLVGFQLELPWMIP</sequence>
<proteinExistence type="predicted"/>
<keyword evidence="1" id="KW-0732">Signal</keyword>
<dbReference type="Proteomes" id="UP000309215">
    <property type="component" value="Unassembled WGS sequence"/>
</dbReference>
<evidence type="ECO:0000313" key="3">
    <source>
        <dbReference type="Proteomes" id="UP000309215"/>
    </source>
</evidence>
<dbReference type="EMBL" id="SSMQ01000008">
    <property type="protein sequence ID" value="TKD09934.1"/>
    <property type="molecule type" value="Genomic_DNA"/>
</dbReference>
<dbReference type="AlphaFoldDB" id="A0A4U1JFC2"/>
<keyword evidence="3" id="KW-1185">Reference proteome</keyword>
<feature type="signal peptide" evidence="1">
    <location>
        <begin position="1"/>
        <end position="24"/>
    </location>
</feature>
<evidence type="ECO:0000256" key="1">
    <source>
        <dbReference type="SAM" id="SignalP"/>
    </source>
</evidence>
<reference evidence="2 3" key="1">
    <citation type="submission" date="2019-04" db="EMBL/GenBank/DDBJ databases">
        <authorList>
            <person name="Li Y."/>
            <person name="Wang J."/>
        </authorList>
    </citation>
    <scope>NUCLEOTIDE SEQUENCE [LARGE SCALE GENOMIC DNA]</scope>
    <source>
        <strain evidence="2 3">DSM 14668</strain>
    </source>
</reference>
<gene>
    <name evidence="2" type="ORF">E8A74_09995</name>
</gene>